<dbReference type="EnsemblMetazoa" id="AFUN020682-RA">
    <property type="protein sequence ID" value="AFUN020682-PA"/>
    <property type="gene ID" value="AFUN020682"/>
</dbReference>
<dbReference type="InterPro" id="IPR011011">
    <property type="entry name" value="Znf_FYVE_PHD"/>
</dbReference>
<dbReference type="InterPro" id="IPR001965">
    <property type="entry name" value="Znf_PHD"/>
</dbReference>
<dbReference type="STRING" id="62324.A0A4Y0BKZ4"/>
<dbReference type="PROSITE" id="PS01359">
    <property type="entry name" value="ZF_PHD_1"/>
    <property type="match status" value="1"/>
</dbReference>
<dbReference type="CDD" id="cd15517">
    <property type="entry name" value="PHD_TCF19_like"/>
    <property type="match status" value="1"/>
</dbReference>
<dbReference type="InterPro" id="IPR005312">
    <property type="entry name" value="DUF1759"/>
</dbReference>
<organism evidence="7">
    <name type="scientific">Anopheles funestus</name>
    <name type="common">African malaria mosquito</name>
    <dbReference type="NCBI Taxonomy" id="62324"/>
    <lineage>
        <taxon>Eukaryota</taxon>
        <taxon>Metazoa</taxon>
        <taxon>Ecdysozoa</taxon>
        <taxon>Arthropoda</taxon>
        <taxon>Hexapoda</taxon>
        <taxon>Insecta</taxon>
        <taxon>Pterygota</taxon>
        <taxon>Neoptera</taxon>
        <taxon>Endopterygota</taxon>
        <taxon>Diptera</taxon>
        <taxon>Nematocera</taxon>
        <taxon>Culicoidea</taxon>
        <taxon>Culicidae</taxon>
        <taxon>Anophelinae</taxon>
        <taxon>Anopheles</taxon>
    </lineage>
</organism>
<dbReference type="VEuPathDB" id="VectorBase:AFUN2_010478"/>
<dbReference type="PROSITE" id="PS50016">
    <property type="entry name" value="ZF_PHD_2"/>
    <property type="match status" value="1"/>
</dbReference>
<evidence type="ECO:0000313" key="7">
    <source>
        <dbReference type="EnsemblMetazoa" id="AFUN020682-PA"/>
    </source>
</evidence>
<sequence length="472" mass="53319">MPKPGFDCAGCTRENAVADMVQCDECDRWWHFDCAGVSSDVKDVQWVCERCENGEKDEIAEVKSHDPSGEPNRASRVKRSRSQDGESFKPCPKKTLRAIPPQPAKESVSGKVVTPKRMAEKDEKVPDRMRSVDGHSRGSVASSARKSNSSASTSLQLSRLKREQDLQVAALQADVEAQIAKLRLSYETKLQQIEEYSESRRSGSSVSKNSKVMDWLSNHHVEDEPLSLHVSGRRSSSATSQQMPTTTVTTTAIERASARKIWRRKLPAFSGAAKEWPVFYSYYKESTEACGYTSVENIMRLEEALTGPAREAVESKFTLPNAAPLVIKMLKQLFGRPALLVKELIEQARRAEAPKPERLDQLISFGIIVQKLCDHLTACEMEDHMANPELLEELVDKLPVSRALEWVDFKGRFRKATLKEFGEFMANLTMKCCELKAPVKLEFRLPYIMAIGVSTLTRSWMKDHHLRWLKQR</sequence>
<evidence type="ECO:0000256" key="5">
    <source>
        <dbReference type="SAM" id="MobiDB-lite"/>
    </source>
</evidence>
<evidence type="ECO:0000256" key="2">
    <source>
        <dbReference type="ARBA" id="ARBA00022771"/>
    </source>
</evidence>
<dbReference type="Pfam" id="PF03564">
    <property type="entry name" value="DUF1759"/>
    <property type="match status" value="1"/>
</dbReference>
<accession>A0A4Y0BKZ4</accession>
<dbReference type="SMART" id="SM00249">
    <property type="entry name" value="PHD"/>
    <property type="match status" value="1"/>
</dbReference>
<feature type="compositionally biased region" description="Low complexity" evidence="5">
    <location>
        <begin position="139"/>
        <end position="156"/>
    </location>
</feature>
<dbReference type="SUPFAM" id="SSF57903">
    <property type="entry name" value="FYVE/PHD zinc finger"/>
    <property type="match status" value="1"/>
</dbReference>
<evidence type="ECO:0000259" key="6">
    <source>
        <dbReference type="PROSITE" id="PS50016"/>
    </source>
</evidence>
<evidence type="ECO:0000256" key="1">
    <source>
        <dbReference type="ARBA" id="ARBA00022723"/>
    </source>
</evidence>
<feature type="compositionally biased region" description="Basic and acidic residues" evidence="5">
    <location>
        <begin position="59"/>
        <end position="68"/>
    </location>
</feature>
<dbReference type="AlphaFoldDB" id="A0A4Y0BKZ4"/>
<dbReference type="Pfam" id="PF00628">
    <property type="entry name" value="PHD"/>
    <property type="match status" value="1"/>
</dbReference>
<dbReference type="VEuPathDB" id="VectorBase:AFUN020682"/>
<dbReference type="PANTHER" id="PTHR47331">
    <property type="entry name" value="PHD-TYPE DOMAIN-CONTAINING PROTEIN"/>
    <property type="match status" value="1"/>
</dbReference>
<reference evidence="7" key="1">
    <citation type="submission" date="2020-05" db="UniProtKB">
        <authorList>
            <consortium name="EnsemblMetazoa"/>
        </authorList>
    </citation>
    <scope>IDENTIFICATION</scope>
    <source>
        <strain evidence="7">FUMOZ</strain>
    </source>
</reference>
<name>A0A4Y0BKZ4_ANOFN</name>
<feature type="region of interest" description="Disordered" evidence="5">
    <location>
        <begin position="59"/>
        <end position="156"/>
    </location>
</feature>
<keyword evidence="3" id="KW-0862">Zinc</keyword>
<evidence type="ECO:0000256" key="4">
    <source>
        <dbReference type="PROSITE-ProRule" id="PRU00146"/>
    </source>
</evidence>
<feature type="compositionally biased region" description="Basic and acidic residues" evidence="5">
    <location>
        <begin position="117"/>
        <end position="136"/>
    </location>
</feature>
<protein>
    <submittedName>
        <fullName evidence="7">PHD-type domain-containing protein</fullName>
    </submittedName>
</protein>
<dbReference type="InterPro" id="IPR013083">
    <property type="entry name" value="Znf_RING/FYVE/PHD"/>
</dbReference>
<dbReference type="InterPro" id="IPR019786">
    <property type="entry name" value="Zinc_finger_PHD-type_CS"/>
</dbReference>
<dbReference type="InterPro" id="IPR019787">
    <property type="entry name" value="Znf_PHD-finger"/>
</dbReference>
<evidence type="ECO:0000256" key="3">
    <source>
        <dbReference type="ARBA" id="ARBA00022833"/>
    </source>
</evidence>
<keyword evidence="1" id="KW-0479">Metal-binding</keyword>
<feature type="domain" description="PHD-type" evidence="6">
    <location>
        <begin position="5"/>
        <end position="54"/>
    </location>
</feature>
<keyword evidence="2 4" id="KW-0863">Zinc-finger</keyword>
<dbReference type="GO" id="GO:0008270">
    <property type="term" value="F:zinc ion binding"/>
    <property type="evidence" value="ECO:0007669"/>
    <property type="project" value="UniProtKB-KW"/>
</dbReference>
<dbReference type="Gene3D" id="3.30.40.10">
    <property type="entry name" value="Zinc/RING finger domain, C3HC4 (zinc finger)"/>
    <property type="match status" value="1"/>
</dbReference>
<proteinExistence type="predicted"/>